<proteinExistence type="predicted"/>
<keyword evidence="4" id="KW-0159">Chromosome partition</keyword>
<dbReference type="Pfam" id="PF03568">
    <property type="entry name" value="Separin_C"/>
    <property type="match status" value="1"/>
</dbReference>
<dbReference type="InterPro" id="IPR005314">
    <property type="entry name" value="Peptidase_C50"/>
</dbReference>
<dbReference type="EMBL" id="JANBUM010000122">
    <property type="protein sequence ID" value="KAJ2784123.1"/>
    <property type="molecule type" value="Genomic_DNA"/>
</dbReference>
<evidence type="ECO:0000256" key="1">
    <source>
        <dbReference type="ARBA" id="ARBA00000451"/>
    </source>
</evidence>
<evidence type="ECO:0000313" key="7">
    <source>
        <dbReference type="EMBL" id="KAJ2784123.1"/>
    </source>
</evidence>
<accession>A0A9W8LLR9</accession>
<sequence>MSSKAADPLLDGFHKFTDCTAAVERQALDRLTHLNSSSSGLSKSAQRADLQFALALVNHLNHLFSKRTAELRQLCSADVPADAPQTSGVERIMRVALTAFRFLHRNRAAAGFGALALEKTLANFVTACVNGHVGHRVWDAMGVLHAWLVEHAEAHVLKAAGGRAVRKAGGARGARAEGLAGGLRRLSISKPAGSPGAPAEKKEKHTPVVPTHFPMRYWQNDPAFNALVAALLCNGLRTLARGCAHALRVAQQRGAELAKRPDSALDWCVRVQAAGDESADAQLQACFRAYYALSSSSSGGGGLAGQSLDLRLLALTAYANTRACDARELLKYAARAGQGRTDSGVGGFVEGVAGQLGAQVGRAAVSPELVEFVQLLADCRRAAGDVEGAVGAWQMLARRGGEAAAAAQALLACDTLVVAAVEGASENLGGLADMLAAGRPSAAVVDAAVAARNTLAGWNALALCGDRLRRTARRALSWLPEPADSAPGHVIVACAALAQVVAADALYHAYVARGAAARAAADGGAGVSRVCAAHGDALVAGVQLAARLLEHADDAGHRQTVRRLTARLLGLCGGEGAEGVRALLRGHSTVMFNHAAVLFRLGVSARAAEAAELAADSLALWLQRSGPCEDALDALMQLCKRYEVAAAAHQAAGAHGRAAEAYARGLALLSRHVEAQELAGGARPPYAAEWADDGGVAGRALVFVDRYVRLCGAGMQRDAEDPAAARPTQRLAAGQWSEDAVVLAWLAEAEADCWRPLANTPGLAAPVQAARTGLLEHARRLYDSSGCTPGGLRCALELGKAARDLGDAAQAHGLLTLAAAGQEHALGVAAEAHGWLATADMEQGGEGGEHAGRCVALWTQLAGQSPPGDVGLAGQSPPGDVGVVRRALEAMGAFAGLLDARAVHAAERLALRRAGMRLALHCEASDARCAPLAVEWLAATARECPAAEGSRLFAQANGRCVEPEAVPALMCVAAAAAEAEAAMHAGGAGAAERAQAALDRVAEVARRASAPAQAVRGGRRAAVDAEWLAVLARVGVVQSQVAMRCGRLADAVDCGVHAHRVVAALLQALEAAEERRRRQQQMQRGTGGSLDDDDPFGPQREADEAEGDGARVVAASGGWALQRLAADCLGQLAHVHSVRGSVREAEYFARRMLVVASERLRAPRVERRARRVLADILARRGAHDECAELLGPADDGAEDSAAGLPVEGVDREAERLLAHCGPSFDALWRAADVGSAGVGGAILVPSVVAAAACAGRGAASGVRGMALAAYAALRRAAELAVSVGSPHCVHSGSRMLAMAGALALAYGSTVDAAAAAAAVAVADMLDAPGNITVAREAADALRRRMRGAPDELTAWPADVAGVRAACPRASPDTSPVLRPRQMPAMLVADDDVEAEEAEGGDGDARREAFFRQATDGARLAARWPADLENAADGGGPAAAARLADVLPAAWVVCGVSLDTARDVLLLTRYERHRTPLTLVLPLRAVALDSLGFVPPVADLQGPRSSGVFERVLGVLEAIVAASDRSMKTAAGCVTAEEKRAWWEGRALLDRAMGRLLGRVERAWLGCLRRVLVPEPLLAPGEAARDALRDCVLEHVPRSYGARARRLVLAEELCAVVLDALADGLEEEGWRDVCRMVWAVYCRRDAAPKADAQTMEAFAEALRRALGPFLLAGRRAEEPRAEAHLVLALDKHAQQLPWEVLPCLADHAVSRVASVAVLLDQLTCNPVPLSVDPTHVTYVLNPAGDLPRTQKAFEPLVSANASWRGCVGRVPSSCEFLQGLSASSVFLYFGHGGGEEYSGGGLAVRKTRVRAVALLFGCSSAAVRRAGEYDALGTPVDYAVAGCPALVGNLWDVGDKDIDRFAAEVLRQWGVVAGEIGAPVCRRVSLAQAVCAARKVCRMPFLTGAAPVVYGVPVYLSRRKSDAV</sequence>
<dbReference type="GO" id="GO:0044732">
    <property type="term" value="C:mitotic spindle pole body"/>
    <property type="evidence" value="ECO:0007669"/>
    <property type="project" value="TreeGrafter"/>
</dbReference>
<keyword evidence="3 7" id="KW-0378">Hydrolase</keyword>
<organism evidence="7 8">
    <name type="scientific">Coemansia interrupta</name>
    <dbReference type="NCBI Taxonomy" id="1126814"/>
    <lineage>
        <taxon>Eukaryota</taxon>
        <taxon>Fungi</taxon>
        <taxon>Fungi incertae sedis</taxon>
        <taxon>Zoopagomycota</taxon>
        <taxon>Kickxellomycotina</taxon>
        <taxon>Kickxellomycetes</taxon>
        <taxon>Kickxellales</taxon>
        <taxon>Kickxellaceae</taxon>
        <taxon>Coemansia</taxon>
    </lineage>
</organism>
<protein>
    <recommendedName>
        <fullName evidence="2">separase</fullName>
        <ecNumber evidence="2">3.4.22.49</ecNumber>
    </recommendedName>
</protein>
<dbReference type="PROSITE" id="PS51700">
    <property type="entry name" value="SEPARIN"/>
    <property type="match status" value="1"/>
</dbReference>
<dbReference type="PANTHER" id="PTHR12792:SF0">
    <property type="entry name" value="SEPARIN"/>
    <property type="match status" value="1"/>
</dbReference>
<dbReference type="GO" id="GO:0006508">
    <property type="term" value="P:proteolysis"/>
    <property type="evidence" value="ECO:0007669"/>
    <property type="project" value="InterPro"/>
</dbReference>
<dbReference type="GO" id="GO:0072686">
    <property type="term" value="C:mitotic spindle"/>
    <property type="evidence" value="ECO:0007669"/>
    <property type="project" value="TreeGrafter"/>
</dbReference>
<dbReference type="GO" id="GO:0005634">
    <property type="term" value="C:nucleus"/>
    <property type="evidence" value="ECO:0007669"/>
    <property type="project" value="InterPro"/>
</dbReference>
<evidence type="ECO:0000256" key="2">
    <source>
        <dbReference type="ARBA" id="ARBA00012489"/>
    </source>
</evidence>
<evidence type="ECO:0000256" key="5">
    <source>
        <dbReference type="SAM" id="MobiDB-lite"/>
    </source>
</evidence>
<evidence type="ECO:0000313" key="8">
    <source>
        <dbReference type="Proteomes" id="UP001140172"/>
    </source>
</evidence>
<dbReference type="InterPro" id="IPR030397">
    <property type="entry name" value="SEPARIN_core_dom"/>
</dbReference>
<evidence type="ECO:0000256" key="3">
    <source>
        <dbReference type="ARBA" id="ARBA00022801"/>
    </source>
</evidence>
<feature type="domain" description="Peptidase C50" evidence="6">
    <location>
        <begin position="1732"/>
        <end position="1828"/>
    </location>
</feature>
<dbReference type="GO" id="GO:0005737">
    <property type="term" value="C:cytoplasm"/>
    <property type="evidence" value="ECO:0007669"/>
    <property type="project" value="TreeGrafter"/>
</dbReference>
<evidence type="ECO:0000256" key="4">
    <source>
        <dbReference type="ARBA" id="ARBA00022829"/>
    </source>
</evidence>
<name>A0A9W8LLR9_9FUNG</name>
<comment type="caution">
    <text evidence="7">The sequence shown here is derived from an EMBL/GenBank/DDBJ whole genome shotgun (WGS) entry which is preliminary data.</text>
</comment>
<dbReference type="GO" id="GO:0004197">
    <property type="term" value="F:cysteine-type endopeptidase activity"/>
    <property type="evidence" value="ECO:0007669"/>
    <property type="project" value="InterPro"/>
</dbReference>
<dbReference type="OrthoDB" id="10255632at2759"/>
<reference evidence="7" key="1">
    <citation type="submission" date="2022-07" db="EMBL/GenBank/DDBJ databases">
        <title>Phylogenomic reconstructions and comparative analyses of Kickxellomycotina fungi.</title>
        <authorList>
            <person name="Reynolds N.K."/>
            <person name="Stajich J.E."/>
            <person name="Barry K."/>
            <person name="Grigoriev I.V."/>
            <person name="Crous P."/>
            <person name="Smith M.E."/>
        </authorList>
    </citation>
    <scope>NUCLEOTIDE SEQUENCE</scope>
    <source>
        <strain evidence="7">BCRC 34489</strain>
    </source>
</reference>
<feature type="region of interest" description="Disordered" evidence="5">
    <location>
        <begin position="1075"/>
        <end position="1109"/>
    </location>
</feature>
<comment type="catalytic activity">
    <reaction evidence="1">
        <text>All bonds known to be hydrolyzed by this endopeptidase have arginine in P1 and an acidic residue in P4. P6 is often occupied by an acidic residue or by a hydroxy-amino-acid residue, the phosphorylation of which enhances cleavage.</text>
        <dbReference type="EC" id="3.4.22.49"/>
    </reaction>
</comment>
<keyword evidence="8" id="KW-1185">Reference proteome</keyword>
<evidence type="ECO:0000259" key="6">
    <source>
        <dbReference type="PROSITE" id="PS51700"/>
    </source>
</evidence>
<feature type="region of interest" description="Disordered" evidence="5">
    <location>
        <begin position="186"/>
        <end position="206"/>
    </location>
</feature>
<dbReference type="GO" id="GO:0051307">
    <property type="term" value="P:meiotic chromosome separation"/>
    <property type="evidence" value="ECO:0007669"/>
    <property type="project" value="TreeGrafter"/>
</dbReference>
<dbReference type="EC" id="3.4.22.49" evidence="2"/>
<gene>
    <name evidence="7" type="primary">ESP1</name>
    <name evidence="7" type="ORF">GGI15_002350</name>
</gene>
<dbReference type="PANTHER" id="PTHR12792">
    <property type="entry name" value="EXTRA SPINDLE POLES 1-RELATED"/>
    <property type="match status" value="1"/>
</dbReference>
<dbReference type="Proteomes" id="UP001140172">
    <property type="component" value="Unassembled WGS sequence"/>
</dbReference>